<evidence type="ECO:0000313" key="6">
    <source>
        <dbReference type="EMBL" id="VDK18916.1"/>
    </source>
</evidence>
<evidence type="ECO:0000313" key="8">
    <source>
        <dbReference type="WBParaSite" id="ASIM_0000170701-mRNA-1"/>
    </source>
</evidence>
<dbReference type="PANTHER" id="PTHR46091:SF3">
    <property type="entry name" value="AMINE OXIDASE DOMAIN-CONTAINING PROTEIN"/>
    <property type="match status" value="1"/>
</dbReference>
<gene>
    <name evidence="6" type="ORF">ASIM_LOCUS1581</name>
</gene>
<name>A0A0M3J2E9_ANISI</name>
<dbReference type="AlphaFoldDB" id="A0A0M3J2E9"/>
<evidence type="ECO:0000256" key="5">
    <source>
        <dbReference type="ARBA" id="ARBA00023027"/>
    </source>
</evidence>
<dbReference type="OrthoDB" id="38045at2759"/>
<sequence>MHYALQMRPHNASHKICCAVTESQMTWQPIEDPFDVMIIGDKRYEHFGGNYNAFFKQLKEWFPDESDKISAYEQHVGQCLGEAIWWFRIKFIPIFITRLLIKSGLLDLITKMRKHIAQTLQQSMQQFGFSKQLQAVCSYYCVNYGNILA</sequence>
<keyword evidence="7" id="KW-1185">Reference proteome</keyword>
<dbReference type="Proteomes" id="UP000267096">
    <property type="component" value="Unassembled WGS sequence"/>
</dbReference>
<organism evidence="8">
    <name type="scientific">Anisakis simplex</name>
    <name type="common">Herring worm</name>
    <dbReference type="NCBI Taxonomy" id="6269"/>
    <lineage>
        <taxon>Eukaryota</taxon>
        <taxon>Metazoa</taxon>
        <taxon>Ecdysozoa</taxon>
        <taxon>Nematoda</taxon>
        <taxon>Chromadorea</taxon>
        <taxon>Rhabditida</taxon>
        <taxon>Spirurina</taxon>
        <taxon>Ascaridomorpha</taxon>
        <taxon>Ascaridoidea</taxon>
        <taxon>Anisakidae</taxon>
        <taxon>Anisakis</taxon>
        <taxon>Anisakis simplex complex</taxon>
    </lineage>
</organism>
<dbReference type="WBParaSite" id="ASIM_0000170701-mRNA-1">
    <property type="protein sequence ID" value="ASIM_0000170701-mRNA-1"/>
    <property type="gene ID" value="ASIM_0000170701"/>
</dbReference>
<evidence type="ECO:0000256" key="1">
    <source>
        <dbReference type="ARBA" id="ARBA00022630"/>
    </source>
</evidence>
<reference evidence="6 7" key="2">
    <citation type="submission" date="2018-11" db="EMBL/GenBank/DDBJ databases">
        <authorList>
            <consortium name="Pathogen Informatics"/>
        </authorList>
    </citation>
    <scope>NUCLEOTIDE SEQUENCE [LARGE SCALE GENOMIC DNA]</scope>
</reference>
<keyword evidence="3" id="KW-0274">FAD</keyword>
<keyword evidence="1" id="KW-0285">Flavoprotein</keyword>
<dbReference type="EMBL" id="UYRR01001743">
    <property type="protein sequence ID" value="VDK18916.1"/>
    <property type="molecule type" value="Genomic_DNA"/>
</dbReference>
<protein>
    <submittedName>
        <fullName evidence="8">All-trans-retinol 13,14-reductase (inferred by orthology to a human protein)</fullName>
    </submittedName>
</protein>
<keyword evidence="2" id="KW-0732">Signal</keyword>
<dbReference type="InterPro" id="IPR052206">
    <property type="entry name" value="Retinol_saturase"/>
</dbReference>
<accession>A0A0M3J2E9</accession>
<reference evidence="8" key="1">
    <citation type="submission" date="2017-02" db="UniProtKB">
        <authorList>
            <consortium name="WormBaseParasite"/>
        </authorList>
    </citation>
    <scope>IDENTIFICATION</scope>
</reference>
<keyword evidence="4" id="KW-0521">NADP</keyword>
<dbReference type="PANTHER" id="PTHR46091">
    <property type="entry name" value="BLR7054 PROTEIN"/>
    <property type="match status" value="1"/>
</dbReference>
<evidence type="ECO:0000256" key="2">
    <source>
        <dbReference type="ARBA" id="ARBA00022729"/>
    </source>
</evidence>
<evidence type="ECO:0000256" key="4">
    <source>
        <dbReference type="ARBA" id="ARBA00022857"/>
    </source>
</evidence>
<evidence type="ECO:0000256" key="3">
    <source>
        <dbReference type="ARBA" id="ARBA00022827"/>
    </source>
</evidence>
<evidence type="ECO:0000313" key="7">
    <source>
        <dbReference type="Proteomes" id="UP000267096"/>
    </source>
</evidence>
<proteinExistence type="predicted"/>
<keyword evidence="5" id="KW-0520">NAD</keyword>